<protein>
    <submittedName>
        <fullName evidence="1">Uncharacterized protein</fullName>
    </submittedName>
</protein>
<dbReference type="EMBL" id="SRXT01000007">
    <property type="protein sequence ID" value="TGX50288.1"/>
    <property type="molecule type" value="Genomic_DNA"/>
</dbReference>
<name>A0A4S1X2X9_9SPHN</name>
<reference evidence="1 2" key="1">
    <citation type="submission" date="2019-04" db="EMBL/GenBank/DDBJ databases">
        <title>Sphingomonas psychrotolerans sp. nov., isolated from soil in the Tianshan Mountains, Xinjiang, China.</title>
        <authorList>
            <person name="Luo Y."/>
            <person name="Sheng H."/>
        </authorList>
    </citation>
    <scope>NUCLEOTIDE SEQUENCE [LARGE SCALE GENOMIC DNA]</scope>
    <source>
        <strain evidence="1 2">ZFGT-11</strain>
    </source>
</reference>
<organism evidence="1 2">
    <name type="scientific">Sphingomonas gei</name>
    <dbReference type="NCBI Taxonomy" id="1395960"/>
    <lineage>
        <taxon>Bacteria</taxon>
        <taxon>Pseudomonadati</taxon>
        <taxon>Pseudomonadota</taxon>
        <taxon>Alphaproteobacteria</taxon>
        <taxon>Sphingomonadales</taxon>
        <taxon>Sphingomonadaceae</taxon>
        <taxon>Sphingomonas</taxon>
    </lineage>
</organism>
<sequence>MLSKLQQAALNLEEARGLRASGAGYREIGRKLGLSSAQLSHIRRALRREKAAGTRLKSAMPGATSRDLPVAQSGLPAGLRKNLVKSGYRTLGDLADRVSDPALPRIETIPGIGPHKADLVKRLLEYYGLLAGRSDLPAEIERLFPEFF</sequence>
<keyword evidence="2" id="KW-1185">Reference proteome</keyword>
<dbReference type="AlphaFoldDB" id="A0A4S1X2X9"/>
<dbReference type="Proteomes" id="UP000306147">
    <property type="component" value="Unassembled WGS sequence"/>
</dbReference>
<dbReference type="OrthoDB" id="7505305at2"/>
<gene>
    <name evidence="1" type="ORF">E5A73_17885</name>
</gene>
<evidence type="ECO:0000313" key="1">
    <source>
        <dbReference type="EMBL" id="TGX50288.1"/>
    </source>
</evidence>
<accession>A0A4S1X2X9</accession>
<proteinExistence type="predicted"/>
<evidence type="ECO:0000313" key="2">
    <source>
        <dbReference type="Proteomes" id="UP000306147"/>
    </source>
</evidence>
<comment type="caution">
    <text evidence="1">The sequence shown here is derived from an EMBL/GenBank/DDBJ whole genome shotgun (WGS) entry which is preliminary data.</text>
</comment>